<dbReference type="Pfam" id="PF13621">
    <property type="entry name" value="Cupin_8"/>
    <property type="match status" value="1"/>
</dbReference>
<reference evidence="2 4" key="1">
    <citation type="submission" date="2020-12" db="EMBL/GenBank/DDBJ databases">
        <title>FDA dAtabase for Regulatory Grade micrObial Sequences (FDA-ARGOS): Supporting development and validation of Infectious Disease Dx tests.</title>
        <authorList>
            <person name="Minogue T."/>
            <person name="Wolcott M."/>
            <person name="Wasieloski L."/>
            <person name="Aguilar W."/>
            <person name="Moore D."/>
            <person name="Jaissle J."/>
            <person name="Tallon L."/>
            <person name="Sadzewicz L."/>
            <person name="Zhao X."/>
            <person name="Boylan J."/>
            <person name="Ott S."/>
            <person name="Bowen H."/>
            <person name="Vavikolanu K."/>
            <person name="Mehta A."/>
            <person name="Aluvathingal J."/>
            <person name="Nadendla S."/>
            <person name="Yan Y."/>
            <person name="Sichtig H."/>
        </authorList>
    </citation>
    <scope>NUCLEOTIDE SEQUENCE [LARGE SCALE GENOMIC DNA]</scope>
    <source>
        <strain evidence="2 4">FDAARGOS_949</strain>
    </source>
</reference>
<organism evidence="2 4">
    <name type="scientific">Burkholderia glumae</name>
    <name type="common">Pseudomonas glumae</name>
    <dbReference type="NCBI Taxonomy" id="337"/>
    <lineage>
        <taxon>Bacteria</taxon>
        <taxon>Pseudomonadati</taxon>
        <taxon>Pseudomonadota</taxon>
        <taxon>Betaproteobacteria</taxon>
        <taxon>Burkholderiales</taxon>
        <taxon>Burkholderiaceae</taxon>
        <taxon>Burkholderia</taxon>
    </lineage>
</organism>
<evidence type="ECO:0000313" key="3">
    <source>
        <dbReference type="EMBL" id="USS47523.1"/>
    </source>
</evidence>
<name>A0AAP9Y280_BURGL</name>
<dbReference type="InterPro" id="IPR050910">
    <property type="entry name" value="JMJD6_ArgDemeth/LysHydrox"/>
</dbReference>
<dbReference type="SUPFAM" id="SSF51197">
    <property type="entry name" value="Clavaminate synthase-like"/>
    <property type="match status" value="1"/>
</dbReference>
<dbReference type="PANTHER" id="PTHR12480:SF6">
    <property type="entry name" value="2-OXOGLUTARATE AND IRON-DEPENDENT OXYGENASE JMJD4"/>
    <property type="match status" value="1"/>
</dbReference>
<evidence type="ECO:0000313" key="4">
    <source>
        <dbReference type="Proteomes" id="UP000594892"/>
    </source>
</evidence>
<dbReference type="RefSeq" id="WP_015875908.1">
    <property type="nucleotide sequence ID" value="NZ_CP021074.1"/>
</dbReference>
<dbReference type="GO" id="GO:0045905">
    <property type="term" value="P:positive regulation of translational termination"/>
    <property type="evidence" value="ECO:0007669"/>
    <property type="project" value="TreeGrafter"/>
</dbReference>
<dbReference type="SMART" id="SM00558">
    <property type="entry name" value="JmjC"/>
    <property type="match status" value="1"/>
</dbReference>
<dbReference type="GO" id="GO:0016706">
    <property type="term" value="F:2-oxoglutarate-dependent dioxygenase activity"/>
    <property type="evidence" value="ECO:0007669"/>
    <property type="project" value="TreeGrafter"/>
</dbReference>
<dbReference type="Gene3D" id="2.60.120.650">
    <property type="entry name" value="Cupin"/>
    <property type="match status" value="1"/>
</dbReference>
<proteinExistence type="predicted"/>
<dbReference type="GO" id="GO:0005737">
    <property type="term" value="C:cytoplasm"/>
    <property type="evidence" value="ECO:0007669"/>
    <property type="project" value="TreeGrafter"/>
</dbReference>
<dbReference type="Proteomes" id="UP001056386">
    <property type="component" value="Chromosome 1"/>
</dbReference>
<sequence length="317" mass="35607">MAITKCGELSEQAFISRYLTTNQPVIVAGEMDTWGIYQEPALQYFATKCGDEQVQVYDNLFGLIDVCSLRAYLLASEENQDAGSLPGYVRWYAQFRDVDFVWSDPAFSMIEREWTHPSFLPKSSYCLPPSRKGQEIDVTRDAFPYKGIFISFAGCRTRLHRDPIGTQAIICQLQGTKRVTLYSPDAASKLECDGAFFDPMNPDKQMFPMGEHARPEGEIVLQPGEILFIPDGWYHDVLTLTASVSITWNFVHSARIRGFINGLKGQLTAPEASMVRYFFKGVDAGHLDEMETGLRRALHRANVLSDTLQKGSTEGTT</sequence>
<evidence type="ECO:0000313" key="5">
    <source>
        <dbReference type="Proteomes" id="UP001056386"/>
    </source>
</evidence>
<accession>A0AAP9Y280</accession>
<dbReference type="Proteomes" id="UP000594892">
    <property type="component" value="Chromosome 2"/>
</dbReference>
<dbReference type="PANTHER" id="PTHR12480">
    <property type="entry name" value="ARGININE DEMETHYLASE AND LYSYL-HYDROXYLASE JMJD"/>
    <property type="match status" value="1"/>
</dbReference>
<dbReference type="InterPro" id="IPR041667">
    <property type="entry name" value="Cupin_8"/>
</dbReference>
<dbReference type="InterPro" id="IPR003347">
    <property type="entry name" value="JmjC_dom"/>
</dbReference>
<keyword evidence="5" id="KW-1185">Reference proteome</keyword>
<evidence type="ECO:0000259" key="1">
    <source>
        <dbReference type="PROSITE" id="PS51184"/>
    </source>
</evidence>
<dbReference type="GeneID" id="45698170"/>
<dbReference type="GO" id="GO:0043565">
    <property type="term" value="F:sequence-specific DNA binding"/>
    <property type="evidence" value="ECO:0007669"/>
    <property type="project" value="TreeGrafter"/>
</dbReference>
<dbReference type="AlphaFoldDB" id="A0AAP9Y280"/>
<protein>
    <submittedName>
        <fullName evidence="2">Cupin-like domain-containing protein</fullName>
    </submittedName>
</protein>
<gene>
    <name evidence="2" type="ORF">I6H06_13930</name>
    <name evidence="3" type="ORF">NFI99_22100</name>
</gene>
<dbReference type="EMBL" id="CP099587">
    <property type="protein sequence ID" value="USS47523.1"/>
    <property type="molecule type" value="Genomic_DNA"/>
</dbReference>
<dbReference type="PROSITE" id="PS51184">
    <property type="entry name" value="JMJC"/>
    <property type="match status" value="1"/>
</dbReference>
<reference evidence="3" key="2">
    <citation type="submission" date="2022-06" db="EMBL/GenBank/DDBJ databases">
        <title>Draft genome sequence of Burkholderia glumae strain GR20004 isolated from rice panicle showing bacterial panicle blight.</title>
        <authorList>
            <person name="Choi S.Y."/>
            <person name="Lee Y.H."/>
        </authorList>
    </citation>
    <scope>NUCLEOTIDE SEQUENCE</scope>
    <source>
        <strain evidence="3">GR20004</strain>
    </source>
</reference>
<feature type="domain" description="JmjC" evidence="1">
    <location>
        <begin position="105"/>
        <end position="267"/>
    </location>
</feature>
<dbReference type="EMBL" id="CP065601">
    <property type="protein sequence ID" value="QPQ93357.1"/>
    <property type="molecule type" value="Genomic_DNA"/>
</dbReference>
<evidence type="ECO:0000313" key="2">
    <source>
        <dbReference type="EMBL" id="QPQ93357.1"/>
    </source>
</evidence>